<dbReference type="EMBL" id="JANIIK010000117">
    <property type="protein sequence ID" value="KAJ3586241.1"/>
    <property type="molecule type" value="Genomic_DNA"/>
</dbReference>
<sequence length="104" mass="12454">MNETFKDKFPHIKLTLSKIRSLKREMQSVGEDAELQPVTIAMAFVYFEKLVLQGRLNKHNRKMLEECFRVHRRELIQFEFTTLVALQMALYLPDSMVLPHYRRL</sequence>
<dbReference type="Proteomes" id="UP001148018">
    <property type="component" value="Unassembled WGS sequence"/>
</dbReference>
<dbReference type="InterPro" id="IPR012388">
    <property type="entry name" value="CABLES1/2"/>
</dbReference>
<dbReference type="AlphaFoldDB" id="A0A9Q0I7A8"/>
<comment type="caution">
    <text evidence="1">The sequence shown here is derived from an EMBL/GenBank/DDBJ whole genome shotgun (WGS) entry which is preliminary data.</text>
</comment>
<evidence type="ECO:0000313" key="2">
    <source>
        <dbReference type="Proteomes" id="UP001148018"/>
    </source>
</evidence>
<keyword evidence="2" id="KW-1185">Reference proteome</keyword>
<dbReference type="OrthoDB" id="5353095at2759"/>
<proteinExistence type="predicted"/>
<name>A0A9Q0I7A8_9TELE</name>
<dbReference type="PANTHER" id="PTHR22896">
    <property type="entry name" value="CDK5 AND ABL1 ENZYME SUBSTRATE 1"/>
    <property type="match status" value="1"/>
</dbReference>
<dbReference type="PANTHER" id="PTHR22896:SF3">
    <property type="entry name" value="CDK5 AND ABL1 ENZYME SUBSTRATE 2"/>
    <property type="match status" value="1"/>
</dbReference>
<dbReference type="InterPro" id="IPR036915">
    <property type="entry name" value="Cyclin-like_sf"/>
</dbReference>
<evidence type="ECO:0008006" key="3">
    <source>
        <dbReference type="Google" id="ProtNLM"/>
    </source>
</evidence>
<accession>A0A9Q0I7A8</accession>
<dbReference type="GO" id="GO:0051726">
    <property type="term" value="P:regulation of cell cycle"/>
    <property type="evidence" value="ECO:0007669"/>
    <property type="project" value="InterPro"/>
</dbReference>
<organism evidence="1 2">
    <name type="scientific">Muraenolepis orangiensis</name>
    <name type="common">Patagonian moray cod</name>
    <dbReference type="NCBI Taxonomy" id="630683"/>
    <lineage>
        <taxon>Eukaryota</taxon>
        <taxon>Metazoa</taxon>
        <taxon>Chordata</taxon>
        <taxon>Craniata</taxon>
        <taxon>Vertebrata</taxon>
        <taxon>Euteleostomi</taxon>
        <taxon>Actinopterygii</taxon>
        <taxon>Neopterygii</taxon>
        <taxon>Teleostei</taxon>
        <taxon>Neoteleostei</taxon>
        <taxon>Acanthomorphata</taxon>
        <taxon>Zeiogadaria</taxon>
        <taxon>Gadariae</taxon>
        <taxon>Gadiformes</taxon>
        <taxon>Muraenolepidoidei</taxon>
        <taxon>Muraenolepididae</taxon>
        <taxon>Muraenolepis</taxon>
    </lineage>
</organism>
<protein>
    <recommendedName>
        <fullName evidence="3">Cyclin N-terminal domain-containing protein</fullName>
    </recommendedName>
</protein>
<evidence type="ECO:0000313" key="1">
    <source>
        <dbReference type="EMBL" id="KAJ3586241.1"/>
    </source>
</evidence>
<gene>
    <name evidence="1" type="ORF">NHX12_012641</name>
</gene>
<dbReference type="SUPFAM" id="SSF47954">
    <property type="entry name" value="Cyclin-like"/>
    <property type="match status" value="1"/>
</dbReference>
<reference evidence="1" key="1">
    <citation type="submission" date="2022-07" db="EMBL/GenBank/DDBJ databases">
        <title>Chromosome-level genome of Muraenolepis orangiensis.</title>
        <authorList>
            <person name="Kim J."/>
        </authorList>
    </citation>
    <scope>NUCLEOTIDE SEQUENCE</scope>
    <source>
        <strain evidence="1">KU_S4_2022</strain>
        <tissue evidence="1">Muscle</tissue>
    </source>
</reference>